<comment type="similarity">
    <text evidence="2 5">Belongs to the Ap4A hydrolase family.</text>
</comment>
<comment type="caution">
    <text evidence="7">The sequence shown here is derived from an EMBL/GenBank/DDBJ whole genome shotgun (WGS) entry which is preliminary data.</text>
</comment>
<dbReference type="CDD" id="cd07422">
    <property type="entry name" value="MPP_ApaH"/>
    <property type="match status" value="1"/>
</dbReference>
<evidence type="ECO:0000256" key="3">
    <source>
        <dbReference type="ARBA" id="ARBA00022801"/>
    </source>
</evidence>
<dbReference type="InterPro" id="IPR004617">
    <property type="entry name" value="ApaH"/>
</dbReference>
<dbReference type="NCBIfam" id="TIGR00668">
    <property type="entry name" value="apaH"/>
    <property type="match status" value="1"/>
</dbReference>
<accession>A0A2U0TCR9</accession>
<dbReference type="InterPro" id="IPR029052">
    <property type="entry name" value="Metallo-depent_PP-like"/>
</dbReference>
<feature type="domain" description="Calcineurin-like phosphoesterase" evidence="6">
    <location>
        <begin position="1"/>
        <end position="132"/>
    </location>
</feature>
<dbReference type="GO" id="GO:0008803">
    <property type="term" value="F:bis(5'-nucleosyl)-tetraphosphatase (symmetrical) activity"/>
    <property type="evidence" value="ECO:0007669"/>
    <property type="project" value="UniProtKB-UniRule"/>
</dbReference>
<dbReference type="Gene3D" id="3.60.21.10">
    <property type="match status" value="1"/>
</dbReference>
<protein>
    <recommendedName>
        <fullName evidence="5">Bis(5'-nucleosyl)-tetraphosphatase, symmetrical</fullName>
        <ecNumber evidence="5">3.6.1.41</ecNumber>
    </recommendedName>
    <alternativeName>
        <fullName evidence="5">Ap4A hydrolase</fullName>
    </alternativeName>
    <alternativeName>
        <fullName evidence="5">Diadenosine 5',5'''-P1,P4-tetraphosphate pyrophosphohydrolase</fullName>
    </alternativeName>
    <alternativeName>
        <fullName evidence="5">Diadenosine tetraphosphatase</fullName>
    </alternativeName>
</protein>
<sequence length="277" mass="31694">MSTYFVGDLHGCFDELQLLLERVAFNPKQDKLYLTGDLIARGDKSLECLRFIKNLGSAAQTVLGNHDLHLLSCAYGIKKVKTRDNLTALFAAPDFGELVEWLRHQPLFVHDPQLGFSLAHAGISPDWDIATAQHCAREVEQILQQGDFKALLSQMYDSQPDHWSPELRGIERLRYSINVFTRMRFCYADHRLDFDCKSPVEQAPPELHPWFALNNPLFSTENILFGHWASLVDYPTPSNIYALDTGCAWGNRMTLLRWEDKQIFSQSAVKKSEISYD</sequence>
<dbReference type="OrthoDB" id="9807890at2"/>
<keyword evidence="8" id="KW-1185">Reference proteome</keyword>
<evidence type="ECO:0000313" key="8">
    <source>
        <dbReference type="Proteomes" id="UP000245909"/>
    </source>
</evidence>
<dbReference type="EMBL" id="QENU01000002">
    <property type="protein sequence ID" value="PVX41347.1"/>
    <property type="molecule type" value="Genomic_DNA"/>
</dbReference>
<comment type="function">
    <text evidence="1 5">Hydrolyzes diadenosine 5',5'''-P1,P4-tetraphosphate to yield ADP.</text>
</comment>
<proteinExistence type="inferred from homology"/>
<dbReference type="NCBIfam" id="NF001204">
    <property type="entry name" value="PRK00166.1"/>
    <property type="match status" value="1"/>
</dbReference>
<evidence type="ECO:0000313" key="7">
    <source>
        <dbReference type="EMBL" id="PVX41347.1"/>
    </source>
</evidence>
<dbReference type="InterPro" id="IPR004843">
    <property type="entry name" value="Calcineurin-like_PHP"/>
</dbReference>
<reference evidence="7 8" key="1">
    <citation type="submission" date="2018-05" db="EMBL/GenBank/DDBJ databases">
        <title>Genomic Encyclopedia of Type Strains, Phase IV (KMG-IV): sequencing the most valuable type-strain genomes for metagenomic binning, comparative biology and taxonomic classification.</title>
        <authorList>
            <person name="Goeker M."/>
        </authorList>
    </citation>
    <scope>NUCLEOTIDE SEQUENCE [LARGE SCALE GENOMIC DNA]</scope>
    <source>
        <strain evidence="7 8">DSM 22999</strain>
    </source>
</reference>
<dbReference type="PANTHER" id="PTHR40942">
    <property type="match status" value="1"/>
</dbReference>
<dbReference type="AlphaFoldDB" id="A0A2U0TCR9"/>
<dbReference type="Pfam" id="PF00149">
    <property type="entry name" value="Metallophos"/>
    <property type="match status" value="1"/>
</dbReference>
<comment type="catalytic activity">
    <reaction evidence="4 5">
        <text>P(1),P(4)-bis(5'-adenosyl) tetraphosphate + H2O = 2 ADP + 2 H(+)</text>
        <dbReference type="Rhea" id="RHEA:24252"/>
        <dbReference type="ChEBI" id="CHEBI:15377"/>
        <dbReference type="ChEBI" id="CHEBI:15378"/>
        <dbReference type="ChEBI" id="CHEBI:58141"/>
        <dbReference type="ChEBI" id="CHEBI:456216"/>
        <dbReference type="EC" id="3.6.1.41"/>
    </reaction>
</comment>
<evidence type="ECO:0000256" key="5">
    <source>
        <dbReference type="HAMAP-Rule" id="MF_00199"/>
    </source>
</evidence>
<evidence type="ECO:0000256" key="4">
    <source>
        <dbReference type="ARBA" id="ARBA00049417"/>
    </source>
</evidence>
<organism evidence="7 8">
    <name type="scientific">Alitibacter langaaensis DSM 22999</name>
    <dbReference type="NCBI Taxonomy" id="1122935"/>
    <lineage>
        <taxon>Bacteria</taxon>
        <taxon>Pseudomonadati</taxon>
        <taxon>Pseudomonadota</taxon>
        <taxon>Gammaproteobacteria</taxon>
        <taxon>Pasteurellales</taxon>
        <taxon>Pasteurellaceae</taxon>
        <taxon>Alitibacter</taxon>
    </lineage>
</organism>
<name>A0A2U0TCR9_9PAST</name>
<dbReference type="Proteomes" id="UP000245909">
    <property type="component" value="Unassembled WGS sequence"/>
</dbReference>
<dbReference type="SUPFAM" id="SSF56300">
    <property type="entry name" value="Metallo-dependent phosphatases"/>
    <property type="match status" value="1"/>
</dbReference>
<dbReference type="PIRSF" id="PIRSF000903">
    <property type="entry name" value="B5n-ttraPtase_sm"/>
    <property type="match status" value="1"/>
</dbReference>
<gene>
    <name evidence="5" type="primary">apaH</name>
    <name evidence="7" type="ORF">C8D76_10243</name>
</gene>
<dbReference type="RefSeq" id="WP_116631141.1">
    <property type="nucleotide sequence ID" value="NZ_QENU01000002.1"/>
</dbReference>
<dbReference type="EC" id="3.6.1.41" evidence="5"/>
<dbReference type="HAMAP" id="MF_00199">
    <property type="entry name" value="ApaH"/>
    <property type="match status" value="1"/>
</dbReference>
<dbReference type="PANTHER" id="PTHR40942:SF4">
    <property type="entry name" value="CYTOCHROME C5"/>
    <property type="match status" value="1"/>
</dbReference>
<evidence type="ECO:0000256" key="1">
    <source>
        <dbReference type="ARBA" id="ARBA00003413"/>
    </source>
</evidence>
<evidence type="ECO:0000259" key="6">
    <source>
        <dbReference type="Pfam" id="PF00149"/>
    </source>
</evidence>
<evidence type="ECO:0000256" key="2">
    <source>
        <dbReference type="ARBA" id="ARBA00005419"/>
    </source>
</evidence>
<keyword evidence="3 5" id="KW-0378">Hydrolase</keyword>